<dbReference type="PROSITE" id="PS52035">
    <property type="entry name" value="PEPTIDASE_M14"/>
    <property type="match status" value="1"/>
</dbReference>
<dbReference type="AlphaFoldDB" id="A0A323TAH3"/>
<evidence type="ECO:0000256" key="4">
    <source>
        <dbReference type="ARBA" id="ARBA00022801"/>
    </source>
</evidence>
<name>A0A323TAH3_9BACI</name>
<dbReference type="PANTHER" id="PTHR11705">
    <property type="entry name" value="PROTEASE FAMILY M14 CARBOXYPEPTIDASE A,B"/>
    <property type="match status" value="1"/>
</dbReference>
<dbReference type="OrthoDB" id="9802862at2"/>
<accession>A0A323TAH3</accession>
<evidence type="ECO:0000313" key="10">
    <source>
        <dbReference type="EMBL" id="PYZ92552.1"/>
    </source>
</evidence>
<dbReference type="Gene3D" id="3.40.630.10">
    <property type="entry name" value="Zn peptidases"/>
    <property type="match status" value="1"/>
</dbReference>
<dbReference type="GO" id="GO:0008270">
    <property type="term" value="F:zinc ion binding"/>
    <property type="evidence" value="ECO:0007669"/>
    <property type="project" value="InterPro"/>
</dbReference>
<evidence type="ECO:0000256" key="5">
    <source>
        <dbReference type="ARBA" id="ARBA00022833"/>
    </source>
</evidence>
<comment type="cofactor">
    <cofactor evidence="1">
        <name>Zn(2+)</name>
        <dbReference type="ChEBI" id="CHEBI:29105"/>
    </cofactor>
</comment>
<proteinExistence type="inferred from homology"/>
<dbReference type="InterPro" id="IPR002477">
    <property type="entry name" value="Peptidoglycan-bd-like"/>
</dbReference>
<dbReference type="SUPFAM" id="SSF47090">
    <property type="entry name" value="PGBD-like"/>
    <property type="match status" value="9"/>
</dbReference>
<keyword evidence="8" id="KW-0732">Signal</keyword>
<reference evidence="10 11" key="1">
    <citation type="submission" date="2017-10" db="EMBL/GenBank/DDBJ databases">
        <title>Bacillus sp. nov., a halophilic bacterium isolated from a Keqin Lake.</title>
        <authorList>
            <person name="Wang H."/>
        </authorList>
    </citation>
    <scope>NUCLEOTIDE SEQUENCE [LARGE SCALE GENOMIC DNA]</scope>
    <source>
        <strain evidence="10 11">KQ-12</strain>
    </source>
</reference>
<evidence type="ECO:0000313" key="11">
    <source>
        <dbReference type="Proteomes" id="UP000248214"/>
    </source>
</evidence>
<keyword evidence="4" id="KW-0378">Hydrolase</keyword>
<gene>
    <name evidence="10" type="ORF">CR194_12850</name>
</gene>
<dbReference type="Proteomes" id="UP000248214">
    <property type="component" value="Unassembled WGS sequence"/>
</dbReference>
<comment type="caution">
    <text evidence="10">The sequence shown here is derived from an EMBL/GenBank/DDBJ whole genome shotgun (WGS) entry which is preliminary data.</text>
</comment>
<dbReference type="InterPro" id="IPR036366">
    <property type="entry name" value="PGBDSf"/>
</dbReference>
<evidence type="ECO:0000256" key="8">
    <source>
        <dbReference type="SAM" id="SignalP"/>
    </source>
</evidence>
<keyword evidence="11" id="KW-1185">Reference proteome</keyword>
<evidence type="ECO:0000256" key="1">
    <source>
        <dbReference type="ARBA" id="ARBA00001947"/>
    </source>
</evidence>
<dbReference type="GO" id="GO:0004181">
    <property type="term" value="F:metallocarboxypeptidase activity"/>
    <property type="evidence" value="ECO:0007669"/>
    <property type="project" value="InterPro"/>
</dbReference>
<keyword evidence="5" id="KW-0862">Zinc</keyword>
<dbReference type="SUPFAM" id="SSF53187">
    <property type="entry name" value="Zn-dependent exopeptidases"/>
    <property type="match status" value="1"/>
</dbReference>
<dbReference type="SMART" id="SM00631">
    <property type="entry name" value="Zn_pept"/>
    <property type="match status" value="1"/>
</dbReference>
<dbReference type="InterPro" id="IPR036365">
    <property type="entry name" value="PGBD-like_sf"/>
</dbReference>
<evidence type="ECO:0000256" key="2">
    <source>
        <dbReference type="ARBA" id="ARBA00005988"/>
    </source>
</evidence>
<evidence type="ECO:0000256" key="7">
    <source>
        <dbReference type="PROSITE-ProRule" id="PRU01379"/>
    </source>
</evidence>
<organism evidence="10 11">
    <name type="scientific">Salipaludibacillus keqinensis</name>
    <dbReference type="NCBI Taxonomy" id="2045207"/>
    <lineage>
        <taxon>Bacteria</taxon>
        <taxon>Bacillati</taxon>
        <taxon>Bacillota</taxon>
        <taxon>Bacilli</taxon>
        <taxon>Bacillales</taxon>
        <taxon>Bacillaceae</taxon>
    </lineage>
</organism>
<feature type="chain" id="PRO_5016312121" description="Peptidase M14 domain-containing protein" evidence="8">
    <location>
        <begin position="29"/>
        <end position="1218"/>
    </location>
</feature>
<evidence type="ECO:0000259" key="9">
    <source>
        <dbReference type="PROSITE" id="PS52035"/>
    </source>
</evidence>
<dbReference type="Gene3D" id="1.10.101.10">
    <property type="entry name" value="PGBD-like superfamily/PGBD"/>
    <property type="match status" value="9"/>
</dbReference>
<comment type="similarity">
    <text evidence="2 7">Belongs to the peptidase M14 family.</text>
</comment>
<keyword evidence="6" id="KW-0482">Metalloprotease</keyword>
<keyword evidence="3" id="KW-0645">Protease</keyword>
<protein>
    <recommendedName>
        <fullName evidence="9">Peptidase M14 domain-containing protein</fullName>
    </recommendedName>
</protein>
<dbReference type="GO" id="GO:0006508">
    <property type="term" value="P:proteolysis"/>
    <property type="evidence" value="ECO:0007669"/>
    <property type="project" value="UniProtKB-KW"/>
</dbReference>
<feature type="signal peptide" evidence="8">
    <location>
        <begin position="1"/>
        <end position="28"/>
    </location>
</feature>
<feature type="active site" description="Proton donor/acceptor" evidence="7">
    <location>
        <position position="1178"/>
    </location>
</feature>
<dbReference type="InterPro" id="IPR000834">
    <property type="entry name" value="Peptidase_M14"/>
</dbReference>
<evidence type="ECO:0000256" key="6">
    <source>
        <dbReference type="ARBA" id="ARBA00023049"/>
    </source>
</evidence>
<dbReference type="RefSeq" id="WP_110610103.1">
    <property type="nucleotide sequence ID" value="NZ_PDOD01000003.1"/>
</dbReference>
<dbReference type="PANTHER" id="PTHR11705:SF143">
    <property type="entry name" value="SLL0236 PROTEIN"/>
    <property type="match status" value="1"/>
</dbReference>
<dbReference type="Pfam" id="PF01471">
    <property type="entry name" value="PG_binding_1"/>
    <property type="match status" value="9"/>
</dbReference>
<sequence length="1218" mass="133997">MKQRQFQQIVASLLVFLLLFTSTITVTAEGGNSEQNEGNTSEVGHIDVSPDLFHTSIDEVALTFERDDAAEQMNVYIIDRETDEVVRFIESLDLPDVDADTIDYIWDPAATDEEPIPDGHYFFAATSSVEEEEQIAAVSDTVMIHSDAPRVFVNGLESNETIEVNDNQFTIQIDSLFVKKDVGEENIDLSYKLDQSGDESTHLTLDEAGQVTVEDQLEEGTNTVVISAVDHANNRIEETFQLDFIVKSETEATDHQEEIDSQAIAEQEEGVEVEEIDEPEHSLTDEQIIQLKLNLQELGFGSFSDQPTAHYDEDLTEAVANFQSVVQLDVTGEADEQTLGEIDKLLSLPYRDGEEGDMIKTLKEQLTLLGFGNFPSNPSNRYGPVTTAVVVEFQQYYGLIESGIVTDEVLQLIDGLLAIPYEDGDSHLLIKQLKQDLTMLGFGNFPTEPSPNYGSVTSGVVSEFQDHYGLPITGDADEATLNKISTLLSSEYRDGEEGPHIVTLKQDLSALGFGSFPENPSNRYGSVTAGVVAEFQDYVGLPVSGIADEQTLAKIEELLASQYRDGDEGEHIVTLKNQLTVLGFGNFPSNPSPRYGAVTSGVVEDFQAYYGLPVTGIVNGITLTKINELMSSLNYQDGESGAHIVTLKENLTKLGFGNFPANPSPNYGSVTSGVVKEFQQYYGLTVSGVANELTLAKLDEALDGVFAIGDRDRAVITIKQNLTKLGFGNFPASPSDAYGTVTAGVVKDFQAYYGLDVTGIYDLKTREKLDQIVTSPLRDGQSSNQVVNLKEDLTKLGFTFPANPSRNYGSVTKGKVEDFQQHYGLRVNGIADPVTLAKIDELLRSSYRTGQNHSGVVELKNQLTSLGFQFPNNPSSAYGSVTEGRVKEFQRSQNLPVSGIADEITRQTIQSVLSTQRKIVNGNETYSFSQMERDIQRLKAMYPGLVETKVIGQSLDGRDIHAIRLGKGSTEVFINGSHHAYEHMTTNVNMKMLDEYAYAYAKNHRFDGWNVRTVLNRTSIWFVPMVNPDGVELVQRGPSALSSQLASRAISINGGSTNFSSWKANARGVDLNRQYPALWNTIEHNPGRPSPMNYKGTSPLSEPEAKAVYDFARSKDFKTALSYHSSGEVLFTRHPGHVANIVSNKTGYNVVNLTHSQSGGGFTDWFILNQGKPGLTPEISPFVGPRPVPLSNWTRVWNQNNSVGLIVADEAYQNRNSR</sequence>
<evidence type="ECO:0000256" key="3">
    <source>
        <dbReference type="ARBA" id="ARBA00022670"/>
    </source>
</evidence>
<feature type="domain" description="Peptidase M14" evidence="9">
    <location>
        <begin position="924"/>
        <end position="1207"/>
    </location>
</feature>
<dbReference type="GO" id="GO:0005615">
    <property type="term" value="C:extracellular space"/>
    <property type="evidence" value="ECO:0007669"/>
    <property type="project" value="TreeGrafter"/>
</dbReference>
<dbReference type="EMBL" id="PDOD01000003">
    <property type="protein sequence ID" value="PYZ92552.1"/>
    <property type="molecule type" value="Genomic_DNA"/>
</dbReference>
<dbReference type="Pfam" id="PF00246">
    <property type="entry name" value="Peptidase_M14"/>
    <property type="match status" value="1"/>
</dbReference>